<evidence type="ECO:0008006" key="3">
    <source>
        <dbReference type="Google" id="ProtNLM"/>
    </source>
</evidence>
<name>A0ABT8KJ44_9BACT</name>
<proteinExistence type="predicted"/>
<dbReference type="EMBL" id="JAUJEA010000001">
    <property type="protein sequence ID" value="MDN5200740.1"/>
    <property type="molecule type" value="Genomic_DNA"/>
</dbReference>
<dbReference type="Proteomes" id="UP001172082">
    <property type="component" value="Unassembled WGS sequence"/>
</dbReference>
<gene>
    <name evidence="1" type="ORF">QQ008_05195</name>
</gene>
<protein>
    <recommendedName>
        <fullName evidence="3">LVIVD repeat-containing protein</fullName>
    </recommendedName>
</protein>
<accession>A0ABT8KJ44</accession>
<organism evidence="1 2">
    <name type="scientific">Splendidivirga corallicola</name>
    <dbReference type="NCBI Taxonomy" id="3051826"/>
    <lineage>
        <taxon>Bacteria</taxon>
        <taxon>Pseudomonadati</taxon>
        <taxon>Bacteroidota</taxon>
        <taxon>Cytophagia</taxon>
        <taxon>Cytophagales</taxon>
        <taxon>Splendidivirgaceae</taxon>
        <taxon>Splendidivirga</taxon>
    </lineage>
</organism>
<keyword evidence="2" id="KW-1185">Reference proteome</keyword>
<evidence type="ECO:0000313" key="2">
    <source>
        <dbReference type="Proteomes" id="UP001172082"/>
    </source>
</evidence>
<reference evidence="1" key="1">
    <citation type="submission" date="2023-06" db="EMBL/GenBank/DDBJ databases">
        <title>Genomic of Parafulvivirga corallium.</title>
        <authorList>
            <person name="Wang G."/>
        </authorList>
    </citation>
    <scope>NUCLEOTIDE SEQUENCE</scope>
    <source>
        <strain evidence="1">BMA10</strain>
    </source>
</reference>
<comment type="caution">
    <text evidence="1">The sequence shown here is derived from an EMBL/GenBank/DDBJ whole genome shotgun (WGS) entry which is preliminary data.</text>
</comment>
<sequence>MLRSNFFKGHIFIICFLIAGCVTEDDTFRPEKVGEVQGLRPIYDSESALKMIQVEPPRKLTNPGKIYVKGQFLYINELRKGIHVINNIDPRSPEPIAFINIPGNVDMAVKQNVLYVDNHRDLVAIELSNGDEIKILKRIKDALPANDLFPPQRNIYFECVDESKGVVIGWEEAILNNPKCYR</sequence>
<dbReference type="PROSITE" id="PS51257">
    <property type="entry name" value="PROKAR_LIPOPROTEIN"/>
    <property type="match status" value="1"/>
</dbReference>
<dbReference type="RefSeq" id="WP_346750760.1">
    <property type="nucleotide sequence ID" value="NZ_JAUJEA010000001.1"/>
</dbReference>
<evidence type="ECO:0000313" key="1">
    <source>
        <dbReference type="EMBL" id="MDN5200740.1"/>
    </source>
</evidence>